<evidence type="ECO:0000256" key="1">
    <source>
        <dbReference type="SAM" id="Phobius"/>
    </source>
</evidence>
<evidence type="ECO:0000313" key="3">
    <source>
        <dbReference type="EMBL" id="RGR74107.1"/>
    </source>
</evidence>
<reference evidence="3 4" key="1">
    <citation type="submission" date="2018-08" db="EMBL/GenBank/DDBJ databases">
        <title>A genome reference for cultivated species of the human gut microbiota.</title>
        <authorList>
            <person name="Zou Y."/>
            <person name="Xue W."/>
            <person name="Luo G."/>
        </authorList>
    </citation>
    <scope>NUCLEOTIDE SEQUENCE [LARGE SCALE GENOMIC DNA]</scope>
    <source>
        <strain evidence="3 4">AF24-29</strain>
    </source>
</reference>
<dbReference type="AlphaFoldDB" id="A0A412G0X5"/>
<gene>
    <name evidence="3" type="ORF">DWY25_08490</name>
</gene>
<dbReference type="PANTHER" id="PTHR36435">
    <property type="entry name" value="SLR1288 PROTEIN"/>
    <property type="match status" value="1"/>
</dbReference>
<dbReference type="GO" id="GO:0004175">
    <property type="term" value="F:endopeptidase activity"/>
    <property type="evidence" value="ECO:0007669"/>
    <property type="project" value="UniProtKB-ARBA"/>
</dbReference>
<feature type="transmembrane region" description="Helical" evidence="1">
    <location>
        <begin position="101"/>
        <end position="125"/>
    </location>
</feature>
<keyword evidence="3" id="KW-0482">Metalloprotease</keyword>
<evidence type="ECO:0000259" key="2">
    <source>
        <dbReference type="Pfam" id="PF02517"/>
    </source>
</evidence>
<feature type="domain" description="CAAX prenyl protease 2/Lysostaphin resistance protein A-like" evidence="2">
    <location>
        <begin position="146"/>
        <end position="231"/>
    </location>
</feature>
<dbReference type="GeneID" id="83015441"/>
<dbReference type="Pfam" id="PF02517">
    <property type="entry name" value="Rce1-like"/>
    <property type="match status" value="1"/>
</dbReference>
<keyword evidence="3" id="KW-0378">Hydrolase</keyword>
<proteinExistence type="predicted"/>
<dbReference type="InterPro" id="IPR052710">
    <property type="entry name" value="CAAX_protease"/>
</dbReference>
<dbReference type="InterPro" id="IPR003675">
    <property type="entry name" value="Rce1/LyrA-like_dom"/>
</dbReference>
<dbReference type="GO" id="GO:0008237">
    <property type="term" value="F:metallopeptidase activity"/>
    <property type="evidence" value="ECO:0007669"/>
    <property type="project" value="UniProtKB-KW"/>
</dbReference>
<protein>
    <submittedName>
        <fullName evidence="3">CPBP family intramembrane metalloprotease</fullName>
    </submittedName>
</protein>
<keyword evidence="1" id="KW-1133">Transmembrane helix</keyword>
<feature type="transmembrane region" description="Helical" evidence="1">
    <location>
        <begin position="62"/>
        <end position="81"/>
    </location>
</feature>
<dbReference type="RefSeq" id="WP_117894876.1">
    <property type="nucleotide sequence ID" value="NZ_CABJCV010000009.1"/>
</dbReference>
<dbReference type="Proteomes" id="UP000284178">
    <property type="component" value="Unassembled WGS sequence"/>
</dbReference>
<evidence type="ECO:0000313" key="4">
    <source>
        <dbReference type="Proteomes" id="UP000284178"/>
    </source>
</evidence>
<keyword evidence="1" id="KW-0472">Membrane</keyword>
<feature type="transmembrane region" description="Helical" evidence="1">
    <location>
        <begin position="285"/>
        <end position="306"/>
    </location>
</feature>
<dbReference type="GO" id="GO:0006508">
    <property type="term" value="P:proteolysis"/>
    <property type="evidence" value="ECO:0007669"/>
    <property type="project" value="UniProtKB-KW"/>
</dbReference>
<dbReference type="GO" id="GO:0080120">
    <property type="term" value="P:CAAX-box protein maturation"/>
    <property type="evidence" value="ECO:0007669"/>
    <property type="project" value="UniProtKB-ARBA"/>
</dbReference>
<feature type="transmembrane region" description="Helical" evidence="1">
    <location>
        <begin position="145"/>
        <end position="164"/>
    </location>
</feature>
<feature type="transmembrane region" description="Helical" evidence="1">
    <location>
        <begin position="21"/>
        <end position="42"/>
    </location>
</feature>
<sequence>MSERTVQTVTPRQLRREFNGIGLTFLIVFGLAVGAAFGYQWLTPLLEPYYQTVDRQAAEMGIRIVVTLLVMLLPFQIYAALKKMKTGRFFGHCQGEWRDILGLVLIGLALNLLLTFIVGILALVLSWSNIQFTSSELILQGKLPAVILSLIYIVVISPFCEEFIFRGVCLRSFGRMGNYFAIFASSLLFSFMHGNLINILPSFCLGVFLAVVTMRFNSILPPLLIHIAINLQTVALQQVPVQYSWIIGLSCVVIYALALVALIRGRHKRIIVRKEANPWILIQQFFLSWAIVITLAVYGVLNILTIKM</sequence>
<accession>A0A412G0X5</accession>
<keyword evidence="3" id="KW-0645">Protease</keyword>
<keyword evidence="1" id="KW-0812">Transmembrane</keyword>
<comment type="caution">
    <text evidence="3">The sequence shown here is derived from an EMBL/GenBank/DDBJ whole genome shotgun (WGS) entry which is preliminary data.</text>
</comment>
<name>A0A412G0X5_9FIRM</name>
<dbReference type="PANTHER" id="PTHR36435:SF1">
    <property type="entry name" value="CAAX AMINO TERMINAL PROTEASE FAMILY PROTEIN"/>
    <property type="match status" value="1"/>
</dbReference>
<feature type="transmembrane region" description="Helical" evidence="1">
    <location>
        <begin position="245"/>
        <end position="264"/>
    </location>
</feature>
<feature type="transmembrane region" description="Helical" evidence="1">
    <location>
        <begin position="176"/>
        <end position="193"/>
    </location>
</feature>
<dbReference type="EMBL" id="QRUP01000009">
    <property type="protein sequence ID" value="RGR74107.1"/>
    <property type="molecule type" value="Genomic_DNA"/>
</dbReference>
<organism evidence="3 4">
    <name type="scientific">Holdemania filiformis</name>
    <dbReference type="NCBI Taxonomy" id="61171"/>
    <lineage>
        <taxon>Bacteria</taxon>
        <taxon>Bacillati</taxon>
        <taxon>Bacillota</taxon>
        <taxon>Erysipelotrichia</taxon>
        <taxon>Erysipelotrichales</taxon>
        <taxon>Erysipelotrichaceae</taxon>
        <taxon>Holdemania</taxon>
    </lineage>
</organism>
<keyword evidence="4" id="KW-1185">Reference proteome</keyword>